<dbReference type="GO" id="GO:0020037">
    <property type="term" value="F:heme binding"/>
    <property type="evidence" value="ECO:0007669"/>
    <property type="project" value="TreeGrafter"/>
</dbReference>
<accession>A0A2T2X7W0</accession>
<dbReference type="GO" id="GO:0004322">
    <property type="term" value="F:ferroxidase activity"/>
    <property type="evidence" value="ECO:0007669"/>
    <property type="project" value="TreeGrafter"/>
</dbReference>
<gene>
    <name evidence="4" type="ORF">C7B43_05795</name>
</gene>
<name>A0A2T2X7W0_9FIRM</name>
<dbReference type="SUPFAM" id="SSF47240">
    <property type="entry name" value="Ferritin-like"/>
    <property type="match status" value="2"/>
</dbReference>
<proteinExistence type="predicted"/>
<feature type="domain" description="Ferritin/DPS" evidence="3">
    <location>
        <begin position="8"/>
        <end position="133"/>
    </location>
</feature>
<dbReference type="EMBL" id="PXYT01000009">
    <property type="protein sequence ID" value="PSR30590.1"/>
    <property type="molecule type" value="Genomic_DNA"/>
</dbReference>
<evidence type="ECO:0000259" key="3">
    <source>
        <dbReference type="Pfam" id="PF00210"/>
    </source>
</evidence>
<protein>
    <submittedName>
        <fullName evidence="4">Rubrerythrin</fullName>
    </submittedName>
</protein>
<dbReference type="InterPro" id="IPR009078">
    <property type="entry name" value="Ferritin-like_SF"/>
</dbReference>
<dbReference type="GO" id="GO:0008199">
    <property type="term" value="F:ferric iron binding"/>
    <property type="evidence" value="ECO:0007669"/>
    <property type="project" value="InterPro"/>
</dbReference>
<reference evidence="4 5" key="1">
    <citation type="journal article" date="2014" name="BMC Genomics">
        <title>Comparison of environmental and isolate Sulfobacillus genomes reveals diverse carbon, sulfur, nitrogen, and hydrogen metabolisms.</title>
        <authorList>
            <person name="Justice N.B."/>
            <person name="Norman A."/>
            <person name="Brown C.T."/>
            <person name="Singh A."/>
            <person name="Thomas B.C."/>
            <person name="Banfield J.F."/>
        </authorList>
    </citation>
    <scope>NUCLEOTIDE SEQUENCE [LARGE SCALE GENOMIC DNA]</scope>
    <source>
        <strain evidence="4">AMDSBA1</strain>
    </source>
</reference>
<dbReference type="Gene3D" id="1.20.1260.10">
    <property type="match status" value="2"/>
</dbReference>
<keyword evidence="1" id="KW-0409">Iron storage</keyword>
<evidence type="ECO:0000256" key="2">
    <source>
        <dbReference type="ARBA" id="ARBA00023004"/>
    </source>
</evidence>
<dbReference type="GO" id="GO:0006879">
    <property type="term" value="P:intracellular iron ion homeostasis"/>
    <property type="evidence" value="ECO:0007669"/>
    <property type="project" value="UniProtKB-KW"/>
</dbReference>
<dbReference type="InterPro" id="IPR008331">
    <property type="entry name" value="Ferritin_DPS_dom"/>
</dbReference>
<dbReference type="PANTHER" id="PTHR30295:SF0">
    <property type="entry name" value="BACTERIOFERRITIN"/>
    <property type="match status" value="1"/>
</dbReference>
<dbReference type="Pfam" id="PF00210">
    <property type="entry name" value="Ferritin"/>
    <property type="match status" value="1"/>
</dbReference>
<dbReference type="GO" id="GO:0005829">
    <property type="term" value="C:cytosol"/>
    <property type="evidence" value="ECO:0007669"/>
    <property type="project" value="TreeGrafter"/>
</dbReference>
<dbReference type="AlphaFoldDB" id="A0A2T2X7W0"/>
<sequence length="283" mass="32349">MDRTALVKLLNADIRGEHDAVVHYLTHAWTVAEVYGTQIEAIARDEMRHLKWLAHTVVSLRGIPDLSPREVIPACDLETAVTQDIAAENEAIAQYEDHIRQILDTKVKDLLRRIVLDEKDHRRQFEDMLARIDDNVTNPNEGAAPVAEVAQNLQRLLSYEYRQVLEFLFRYFVEIHGQTAGMGDEDRAIEEMKHLGWVAESLAALGSTPSWQLAGNNGTVIGDQTDELNEYERVLQWAQRENPKMVPMLRRIIGHEQYQSLTLHTRLWTVGSLKQTVSHEGKD</sequence>
<evidence type="ECO:0000313" key="4">
    <source>
        <dbReference type="EMBL" id="PSR30590.1"/>
    </source>
</evidence>
<dbReference type="Proteomes" id="UP000242699">
    <property type="component" value="Unassembled WGS sequence"/>
</dbReference>
<dbReference type="PANTHER" id="PTHR30295">
    <property type="entry name" value="BACTERIOFERRITIN"/>
    <property type="match status" value="1"/>
</dbReference>
<dbReference type="InterPro" id="IPR012347">
    <property type="entry name" value="Ferritin-like"/>
</dbReference>
<keyword evidence="2" id="KW-0408">Iron</keyword>
<organism evidence="4 5">
    <name type="scientific">Sulfobacillus benefaciens</name>
    <dbReference type="NCBI Taxonomy" id="453960"/>
    <lineage>
        <taxon>Bacteria</taxon>
        <taxon>Bacillati</taxon>
        <taxon>Bacillota</taxon>
        <taxon>Clostridia</taxon>
        <taxon>Eubacteriales</taxon>
        <taxon>Clostridiales Family XVII. Incertae Sedis</taxon>
        <taxon>Sulfobacillus</taxon>
    </lineage>
</organism>
<evidence type="ECO:0000256" key="1">
    <source>
        <dbReference type="ARBA" id="ARBA00022434"/>
    </source>
</evidence>
<evidence type="ECO:0000313" key="5">
    <source>
        <dbReference type="Proteomes" id="UP000242699"/>
    </source>
</evidence>
<comment type="caution">
    <text evidence="4">The sequence shown here is derived from an EMBL/GenBank/DDBJ whole genome shotgun (WGS) entry which is preliminary data.</text>
</comment>